<comment type="subcellular location">
    <subcellularLocation>
        <location evidence="1">Cell membrane</location>
        <topology evidence="1">Multi-pass membrane protein</topology>
    </subcellularLocation>
</comment>
<gene>
    <name evidence="10" type="primary">HIP1_1</name>
    <name evidence="10" type="ORF">QQZ08_008424</name>
</gene>
<dbReference type="InterPro" id="IPR050524">
    <property type="entry name" value="APC_YAT"/>
</dbReference>
<evidence type="ECO:0000256" key="7">
    <source>
        <dbReference type="ARBA" id="ARBA00023136"/>
    </source>
</evidence>
<reference evidence="10 11" key="1">
    <citation type="journal article" date="2025" name="Microbiol. Resour. Announc.">
        <title>Draft genome sequences for Neonectria magnoliae and Neonectria punicea, canker pathogens of Liriodendron tulipifera and Acer saccharum in West Virginia.</title>
        <authorList>
            <person name="Petronek H.M."/>
            <person name="Kasson M.T."/>
            <person name="Metheny A.M."/>
            <person name="Stauder C.M."/>
            <person name="Lovett B."/>
            <person name="Lynch S.C."/>
            <person name="Garnas J.R."/>
            <person name="Kasson L.R."/>
            <person name="Stajich J.E."/>
        </authorList>
    </citation>
    <scope>NUCLEOTIDE SEQUENCE [LARGE SCALE GENOMIC DNA]</scope>
    <source>
        <strain evidence="10 11">NRRL 64651</strain>
    </source>
</reference>
<keyword evidence="5" id="KW-0029">Amino-acid transport</keyword>
<keyword evidence="4 8" id="KW-0812">Transmembrane</keyword>
<evidence type="ECO:0000256" key="8">
    <source>
        <dbReference type="SAM" id="Phobius"/>
    </source>
</evidence>
<dbReference type="Gene3D" id="1.20.1740.10">
    <property type="entry name" value="Amino acid/polyamine transporter I"/>
    <property type="match status" value="1"/>
</dbReference>
<dbReference type="EMBL" id="JAZAVK010000088">
    <property type="protein sequence ID" value="KAK7424795.1"/>
    <property type="molecule type" value="Genomic_DNA"/>
</dbReference>
<evidence type="ECO:0000256" key="5">
    <source>
        <dbReference type="ARBA" id="ARBA00022970"/>
    </source>
</evidence>
<sequence length="605" mass="66451">MKGDILLTRDVDVIEMSSMGADSLADKGSSWDISAKRSRMPRPTDWLDGFRRAERRSLKSRDGGYQQTPLPTVPAGDHYYDLGAANAKTANTALARDLKGRHLQMIAFGGCIGTGLFVASGGSLSTGGPATLFLAFFIIGILQYCTMQSLCELCVLFPVAGSFSAFSTRFLDPSWGFAMGWNYCLQWLFVLPMEIIAAAYTIGYWNENINKAIFVTIFLFIIIVINMFGVKAYGEAEFIFSIIKVVAVVGFILLATVINIGGEPESGYIGWKYWKDPGPFNNGFKGFATVLVTSAAAFAGTELIGLAAAETANPRKSLPTAIKQVFWRISIFYCVSLLLVGLLVPFDEPRLLGRKSLADAQASPFVIAIESAGATVLPSIMNGIILIAVISVGNSSVYGSSRTLLALAEQSHAPQIFSYVDRQGRPLMAIVLASCVGLLAYLADLEANGAIFNWLLSISTLSMLFTWGSICLCHIRFRRAWAHASNPLEQLPFRSTVGILGAWCGVIGYGLIFVAQIWIAISPIETSSNGTGSRVQTFFLKAMALPIIILFYISHKIWYRTGFVRSSDMDITTGRRYFRMHISTEQEKEEQLSWPLWKKAYRFLC</sequence>
<feature type="transmembrane region" description="Helical" evidence="8">
    <location>
        <begin position="238"/>
        <end position="262"/>
    </location>
</feature>
<feature type="transmembrane region" description="Helical" evidence="8">
    <location>
        <begin position="183"/>
        <end position="205"/>
    </location>
</feature>
<feature type="transmembrane region" description="Helical" evidence="8">
    <location>
        <begin position="366"/>
        <end position="392"/>
    </location>
</feature>
<keyword evidence="6 8" id="KW-1133">Transmembrane helix</keyword>
<evidence type="ECO:0000256" key="3">
    <source>
        <dbReference type="ARBA" id="ARBA00022475"/>
    </source>
</evidence>
<evidence type="ECO:0000313" key="10">
    <source>
        <dbReference type="EMBL" id="KAK7424795.1"/>
    </source>
</evidence>
<dbReference type="NCBIfam" id="TIGR00913">
    <property type="entry name" value="2A0310"/>
    <property type="match status" value="1"/>
</dbReference>
<feature type="transmembrane region" description="Helical" evidence="8">
    <location>
        <begin position="325"/>
        <end position="346"/>
    </location>
</feature>
<dbReference type="PANTHER" id="PTHR43341">
    <property type="entry name" value="AMINO ACID PERMEASE"/>
    <property type="match status" value="1"/>
</dbReference>
<feature type="transmembrane region" description="Helical" evidence="8">
    <location>
        <begin position="212"/>
        <end position="232"/>
    </location>
</feature>
<evidence type="ECO:0000313" key="11">
    <source>
        <dbReference type="Proteomes" id="UP001498421"/>
    </source>
</evidence>
<evidence type="ECO:0000256" key="6">
    <source>
        <dbReference type="ARBA" id="ARBA00022989"/>
    </source>
</evidence>
<organism evidence="10 11">
    <name type="scientific">Neonectria magnoliae</name>
    <dbReference type="NCBI Taxonomy" id="2732573"/>
    <lineage>
        <taxon>Eukaryota</taxon>
        <taxon>Fungi</taxon>
        <taxon>Dikarya</taxon>
        <taxon>Ascomycota</taxon>
        <taxon>Pezizomycotina</taxon>
        <taxon>Sordariomycetes</taxon>
        <taxon>Hypocreomycetidae</taxon>
        <taxon>Hypocreales</taxon>
        <taxon>Nectriaceae</taxon>
        <taxon>Neonectria</taxon>
    </lineage>
</organism>
<dbReference type="InterPro" id="IPR004841">
    <property type="entry name" value="AA-permease/SLC12A_dom"/>
</dbReference>
<dbReference type="PANTHER" id="PTHR43341:SF1">
    <property type="entry name" value="GENERAL AMINO-ACID PERMEASE GAP1"/>
    <property type="match status" value="1"/>
</dbReference>
<keyword evidence="2" id="KW-0813">Transport</keyword>
<feature type="transmembrane region" description="Helical" evidence="8">
    <location>
        <begin position="496"/>
        <end position="519"/>
    </location>
</feature>
<evidence type="ECO:0000256" key="1">
    <source>
        <dbReference type="ARBA" id="ARBA00004651"/>
    </source>
</evidence>
<protein>
    <submittedName>
        <fullName evidence="10">Histidine permease</fullName>
    </submittedName>
</protein>
<dbReference type="InterPro" id="IPR004762">
    <property type="entry name" value="Amino_acid_permease_fungi"/>
</dbReference>
<keyword evidence="11" id="KW-1185">Reference proteome</keyword>
<feature type="transmembrane region" description="Helical" evidence="8">
    <location>
        <begin position="105"/>
        <end position="124"/>
    </location>
</feature>
<keyword evidence="7 8" id="KW-0472">Membrane</keyword>
<comment type="caution">
    <text evidence="10">The sequence shown here is derived from an EMBL/GenBank/DDBJ whole genome shotgun (WGS) entry which is preliminary data.</text>
</comment>
<feature type="transmembrane region" description="Helical" evidence="8">
    <location>
        <begin position="427"/>
        <end position="445"/>
    </location>
</feature>
<evidence type="ECO:0000259" key="9">
    <source>
        <dbReference type="Pfam" id="PF00324"/>
    </source>
</evidence>
<feature type="domain" description="Amino acid permease/ SLC12A" evidence="9">
    <location>
        <begin position="102"/>
        <end position="563"/>
    </location>
</feature>
<name>A0ABR1HU87_9HYPO</name>
<proteinExistence type="predicted"/>
<accession>A0ABR1HU87</accession>
<evidence type="ECO:0000256" key="2">
    <source>
        <dbReference type="ARBA" id="ARBA00022448"/>
    </source>
</evidence>
<dbReference type="Proteomes" id="UP001498421">
    <property type="component" value="Unassembled WGS sequence"/>
</dbReference>
<feature type="transmembrane region" description="Helical" evidence="8">
    <location>
        <begin position="451"/>
        <end position="475"/>
    </location>
</feature>
<feature type="transmembrane region" description="Helical" evidence="8">
    <location>
        <begin position="539"/>
        <end position="559"/>
    </location>
</feature>
<keyword evidence="3" id="KW-1003">Cell membrane</keyword>
<dbReference type="Pfam" id="PF00324">
    <property type="entry name" value="AA_permease"/>
    <property type="match status" value="1"/>
</dbReference>
<evidence type="ECO:0000256" key="4">
    <source>
        <dbReference type="ARBA" id="ARBA00022692"/>
    </source>
</evidence>